<gene>
    <name evidence="8" type="ORF">NADFUDRAFT_44728</name>
</gene>
<dbReference type="GO" id="GO:0010774">
    <property type="term" value="P:meiotic strand invasion involved in reciprocal meiotic recombination"/>
    <property type="evidence" value="ECO:0007669"/>
    <property type="project" value="TreeGrafter"/>
</dbReference>
<keyword evidence="6" id="KW-0175">Coiled coil</keyword>
<evidence type="ECO:0000256" key="4">
    <source>
        <dbReference type="ARBA" id="ARBA00023242"/>
    </source>
</evidence>
<keyword evidence="5" id="KW-0469">Meiosis</keyword>
<dbReference type="STRING" id="857566.A0A1E3PRJ8"/>
<keyword evidence="9" id="KW-1185">Reference proteome</keyword>
<proteinExistence type="inferred from homology"/>
<dbReference type="GO" id="GO:0000709">
    <property type="term" value="P:meiotic joint molecule formation"/>
    <property type="evidence" value="ECO:0007669"/>
    <property type="project" value="TreeGrafter"/>
</dbReference>
<dbReference type="Gene3D" id="1.10.10.10">
    <property type="entry name" value="Winged helix-like DNA-binding domain superfamily/Winged helix DNA-binding domain"/>
    <property type="match status" value="1"/>
</dbReference>
<evidence type="ECO:0000256" key="3">
    <source>
        <dbReference type="ARBA" id="ARBA00023172"/>
    </source>
</evidence>
<reference evidence="8 9" key="1">
    <citation type="journal article" date="2016" name="Proc. Natl. Acad. Sci. U.S.A.">
        <title>Comparative genomics of biotechnologically important yeasts.</title>
        <authorList>
            <person name="Riley R."/>
            <person name="Haridas S."/>
            <person name="Wolfe K.H."/>
            <person name="Lopes M.R."/>
            <person name="Hittinger C.T."/>
            <person name="Goeker M."/>
            <person name="Salamov A.A."/>
            <person name="Wisecaver J.H."/>
            <person name="Long T.M."/>
            <person name="Calvey C.H."/>
            <person name="Aerts A.L."/>
            <person name="Barry K.W."/>
            <person name="Choi C."/>
            <person name="Clum A."/>
            <person name="Coughlan A.Y."/>
            <person name="Deshpande S."/>
            <person name="Douglass A.P."/>
            <person name="Hanson S.J."/>
            <person name="Klenk H.-P."/>
            <person name="LaButti K.M."/>
            <person name="Lapidus A."/>
            <person name="Lindquist E.A."/>
            <person name="Lipzen A.M."/>
            <person name="Meier-Kolthoff J.P."/>
            <person name="Ohm R.A."/>
            <person name="Otillar R.P."/>
            <person name="Pangilinan J.L."/>
            <person name="Peng Y."/>
            <person name="Rokas A."/>
            <person name="Rosa C.A."/>
            <person name="Scheuner C."/>
            <person name="Sibirny A.A."/>
            <person name="Slot J.C."/>
            <person name="Stielow J.B."/>
            <person name="Sun H."/>
            <person name="Kurtzman C.P."/>
            <person name="Blackwell M."/>
            <person name="Grigoriev I.V."/>
            <person name="Jeffries T.W."/>
        </authorList>
    </citation>
    <scope>NUCLEOTIDE SEQUENCE [LARGE SCALE GENOMIC DNA]</scope>
    <source>
        <strain evidence="8 9">DSM 6958</strain>
    </source>
</reference>
<accession>A0A1E3PRJ8</accession>
<dbReference type="OrthoDB" id="4015885at2759"/>
<dbReference type="GO" id="GO:0120231">
    <property type="term" value="C:DNA recombinase auxiliary factor complex"/>
    <property type="evidence" value="ECO:0007669"/>
    <property type="project" value="TreeGrafter"/>
</dbReference>
<feature type="domain" description="Homologous-pairing protein 2 winged helix" evidence="7">
    <location>
        <begin position="14"/>
        <end position="75"/>
    </location>
</feature>
<protein>
    <submittedName>
        <fullName evidence="8">Tat binding protein 1-interacting</fullName>
    </submittedName>
</protein>
<name>A0A1E3PRJ8_9ASCO</name>
<evidence type="ECO:0000256" key="1">
    <source>
        <dbReference type="ARBA" id="ARBA00004123"/>
    </source>
</evidence>
<dbReference type="InterPro" id="IPR010776">
    <property type="entry name" value="Hop2_WH_dom"/>
</dbReference>
<dbReference type="AlphaFoldDB" id="A0A1E3PRJ8"/>
<comment type="subcellular location">
    <subcellularLocation>
        <location evidence="1">Nucleus</location>
    </subcellularLocation>
</comment>
<feature type="non-terminal residue" evidence="8">
    <location>
        <position position="206"/>
    </location>
</feature>
<dbReference type="PANTHER" id="PTHR15938:SF0">
    <property type="entry name" value="HOMOLOGOUS-PAIRING PROTEIN 2 HOMOLOG"/>
    <property type="match status" value="1"/>
</dbReference>
<dbReference type="Proteomes" id="UP000095009">
    <property type="component" value="Unassembled WGS sequence"/>
</dbReference>
<dbReference type="GO" id="GO:0120230">
    <property type="term" value="F:recombinase activator activity"/>
    <property type="evidence" value="ECO:0007669"/>
    <property type="project" value="TreeGrafter"/>
</dbReference>
<keyword evidence="4" id="KW-0539">Nucleus</keyword>
<dbReference type="InterPro" id="IPR036388">
    <property type="entry name" value="WH-like_DNA-bd_sf"/>
</dbReference>
<sequence>MPPKTKVEKLNIDEAEDVILAYMKEKNRPYSHNDICLNLHNTVSKPNVLKCLLSLESKGLMFSKTYGKIQIFVIKQEDTPALSSDEVAVYENEIQALKDTVAGLSDRIKEGRAKLTEILSTPTTEELIQQDIKLTEIIQKSTEELNQLKCINTDSQAKATPEQVEEQIKLSARFSKEYKSRTKMAKNAWSLIEENFGKSKELAEQL</sequence>
<keyword evidence="3" id="KW-0233">DNA recombination</keyword>
<dbReference type="GO" id="GO:0003690">
    <property type="term" value="F:double-stranded DNA binding"/>
    <property type="evidence" value="ECO:0007669"/>
    <property type="project" value="TreeGrafter"/>
</dbReference>
<feature type="coiled-coil region" evidence="6">
    <location>
        <begin position="87"/>
        <end position="114"/>
    </location>
</feature>
<dbReference type="GO" id="GO:0007129">
    <property type="term" value="P:homologous chromosome pairing at meiosis"/>
    <property type="evidence" value="ECO:0007669"/>
    <property type="project" value="TreeGrafter"/>
</dbReference>
<evidence type="ECO:0000313" key="8">
    <source>
        <dbReference type="EMBL" id="ODQ68053.1"/>
    </source>
</evidence>
<dbReference type="EMBL" id="KV454406">
    <property type="protein sequence ID" value="ODQ68053.1"/>
    <property type="molecule type" value="Genomic_DNA"/>
</dbReference>
<evidence type="ECO:0000256" key="2">
    <source>
        <dbReference type="ARBA" id="ARBA00007922"/>
    </source>
</evidence>
<evidence type="ECO:0000313" key="9">
    <source>
        <dbReference type="Proteomes" id="UP000095009"/>
    </source>
</evidence>
<dbReference type="Pfam" id="PF07106">
    <property type="entry name" value="WHD_TBPIP"/>
    <property type="match status" value="1"/>
</dbReference>
<dbReference type="GO" id="GO:0000794">
    <property type="term" value="C:condensed nuclear chromosome"/>
    <property type="evidence" value="ECO:0007669"/>
    <property type="project" value="TreeGrafter"/>
</dbReference>
<evidence type="ECO:0000256" key="6">
    <source>
        <dbReference type="SAM" id="Coils"/>
    </source>
</evidence>
<dbReference type="PANTHER" id="PTHR15938">
    <property type="entry name" value="TBP-1 INTERACTING PROTEIN"/>
    <property type="match status" value="1"/>
</dbReference>
<evidence type="ECO:0000256" key="5">
    <source>
        <dbReference type="ARBA" id="ARBA00023254"/>
    </source>
</evidence>
<organism evidence="8 9">
    <name type="scientific">Nadsonia fulvescens var. elongata DSM 6958</name>
    <dbReference type="NCBI Taxonomy" id="857566"/>
    <lineage>
        <taxon>Eukaryota</taxon>
        <taxon>Fungi</taxon>
        <taxon>Dikarya</taxon>
        <taxon>Ascomycota</taxon>
        <taxon>Saccharomycotina</taxon>
        <taxon>Dipodascomycetes</taxon>
        <taxon>Dipodascales</taxon>
        <taxon>Dipodascales incertae sedis</taxon>
        <taxon>Nadsonia</taxon>
    </lineage>
</organism>
<evidence type="ECO:0000259" key="7">
    <source>
        <dbReference type="Pfam" id="PF07106"/>
    </source>
</evidence>
<comment type="similarity">
    <text evidence="2">Belongs to the HOP2 family.</text>
</comment>